<name>A0A401ZMF7_9CHLR</name>
<organism evidence="1 2">
    <name type="scientific">Dictyobacter aurantiacus</name>
    <dbReference type="NCBI Taxonomy" id="1936993"/>
    <lineage>
        <taxon>Bacteria</taxon>
        <taxon>Bacillati</taxon>
        <taxon>Chloroflexota</taxon>
        <taxon>Ktedonobacteria</taxon>
        <taxon>Ktedonobacterales</taxon>
        <taxon>Dictyobacteraceae</taxon>
        <taxon>Dictyobacter</taxon>
    </lineage>
</organism>
<dbReference type="Proteomes" id="UP000287224">
    <property type="component" value="Unassembled WGS sequence"/>
</dbReference>
<evidence type="ECO:0000313" key="1">
    <source>
        <dbReference type="EMBL" id="GCE08004.1"/>
    </source>
</evidence>
<comment type="caution">
    <text evidence="1">The sequence shown here is derived from an EMBL/GenBank/DDBJ whole genome shotgun (WGS) entry which is preliminary data.</text>
</comment>
<dbReference type="EMBL" id="BIFQ01000002">
    <property type="protein sequence ID" value="GCE08004.1"/>
    <property type="molecule type" value="Genomic_DNA"/>
</dbReference>
<accession>A0A401ZMF7</accession>
<protein>
    <submittedName>
        <fullName evidence="1">Uncharacterized protein</fullName>
    </submittedName>
</protein>
<sequence>MRADLLYFSHYLLAAVGIDIGHHHLRAILSQAQGCGCSDPSTSSGDKSYSSFMFRHDVMSFHKAPRGANIILLKE</sequence>
<gene>
    <name evidence="1" type="ORF">KDAU_53330</name>
</gene>
<keyword evidence="2" id="KW-1185">Reference proteome</keyword>
<proteinExistence type="predicted"/>
<evidence type="ECO:0000313" key="2">
    <source>
        <dbReference type="Proteomes" id="UP000287224"/>
    </source>
</evidence>
<reference evidence="2" key="1">
    <citation type="submission" date="2018-12" db="EMBL/GenBank/DDBJ databases">
        <title>Tengunoibacter tsumagoiensis gen. nov., sp. nov., Dictyobacter kobayashii sp. nov., D. alpinus sp. nov., and D. joshuensis sp. nov. and description of Dictyobacteraceae fam. nov. within the order Ktedonobacterales isolated from Tengu-no-mugimeshi.</title>
        <authorList>
            <person name="Wang C.M."/>
            <person name="Zheng Y."/>
            <person name="Sakai Y."/>
            <person name="Toyoda A."/>
            <person name="Minakuchi Y."/>
            <person name="Abe K."/>
            <person name="Yokota A."/>
            <person name="Yabe S."/>
        </authorList>
    </citation>
    <scope>NUCLEOTIDE SEQUENCE [LARGE SCALE GENOMIC DNA]</scope>
    <source>
        <strain evidence="2">S-27</strain>
    </source>
</reference>
<dbReference type="AlphaFoldDB" id="A0A401ZMF7"/>